<dbReference type="PANTHER" id="PTHR42743">
    <property type="entry name" value="AMINO-ACID AMINOTRANSFERASE"/>
    <property type="match status" value="1"/>
</dbReference>
<dbReference type="PANTHER" id="PTHR42743:SF11">
    <property type="entry name" value="AMINODEOXYCHORISMATE LYASE"/>
    <property type="match status" value="1"/>
</dbReference>
<dbReference type="InterPro" id="IPR036038">
    <property type="entry name" value="Aminotransferase-like"/>
</dbReference>
<organism evidence="3 4">
    <name type="scientific">Corynebacterium silvaticum</name>
    <dbReference type="NCBI Taxonomy" id="2320431"/>
    <lineage>
        <taxon>Bacteria</taxon>
        <taxon>Bacillati</taxon>
        <taxon>Actinomycetota</taxon>
        <taxon>Actinomycetes</taxon>
        <taxon>Mycobacteriales</taxon>
        <taxon>Corynebacteriaceae</taxon>
        <taxon>Corynebacterium</taxon>
    </lineage>
</organism>
<dbReference type="Gene3D" id="3.30.470.10">
    <property type="match status" value="1"/>
</dbReference>
<dbReference type="Gene3D" id="3.20.10.10">
    <property type="entry name" value="D-amino Acid Aminotransferase, subunit A, domain 2"/>
    <property type="match status" value="1"/>
</dbReference>
<dbReference type="EMBL" id="CP021417">
    <property type="protein sequence ID" value="ARU46691.1"/>
    <property type="molecule type" value="Genomic_DNA"/>
</dbReference>
<evidence type="ECO:0000256" key="2">
    <source>
        <dbReference type="SAM" id="MobiDB-lite"/>
    </source>
</evidence>
<dbReference type="NCBIfam" id="NF005886">
    <property type="entry name" value="PRK07849.1-1"/>
    <property type="match status" value="1"/>
</dbReference>
<name>A0A7Y4UPS7_9CORY</name>
<sequence>MAPSSSDQDHRDDRHEPRNPEPIILAVEPYGGSVRTHSPLLPLVYWDDAVVTRGDGVFETLLLRQGKACNIERHAQRFIASAKLLDLPAPNIEDWLHATTMAIEQWFAHNACDAKCVWTYTRGRASTGHPSAWLTITKVDEGVVKQRAEGVRVMTSPRGYHVDSTSVPWLILGAKTLNYASTMAALRWARKHGFDDVIFTEGDRILEGATSTVITVRDKKIRTPHPGGDILPGTTQAALFEQARAAGWNCKTKGLDLEYLTEKADSVWLVSSVRVATRVRRINDVKLPRPDNEDEIRELIYSALG</sequence>
<dbReference type="GO" id="GO:0046394">
    <property type="term" value="P:carboxylic acid biosynthetic process"/>
    <property type="evidence" value="ECO:0007669"/>
    <property type="project" value="UniProtKB-ARBA"/>
</dbReference>
<dbReference type="InterPro" id="IPR043131">
    <property type="entry name" value="BCAT-like_N"/>
</dbReference>
<reference evidence="3 4" key="1">
    <citation type="journal article" date="2014" name="BMC Vet. Res.">
        <title>First report of Corynebacterium pseudotuberculosis from caseous lymphadenitis lesions in Black Alentejano pig (Sus scrofa domesticus).</title>
        <authorList>
            <person name="Oliveira M."/>
            <person name="Barroco C."/>
            <person name="Mottola C."/>
            <person name="Santos R."/>
            <person name="Lemsaddek A."/>
            <person name="Tavares L."/>
            <person name="Semedo-Lemsaddek T."/>
        </authorList>
    </citation>
    <scope>NUCLEOTIDE SEQUENCE [LARGE SCALE GENOMIC DNA]</scope>
    <source>
        <strain evidence="3 4">PO100/5</strain>
    </source>
</reference>
<dbReference type="InterPro" id="IPR050571">
    <property type="entry name" value="Class-IV_PLP-Dep_Aminotrnsfr"/>
</dbReference>
<dbReference type="SUPFAM" id="SSF56752">
    <property type="entry name" value="D-aminoacid aminotransferase-like PLP-dependent enzymes"/>
    <property type="match status" value="1"/>
</dbReference>
<reference evidence="3 4" key="3">
    <citation type="journal article" date="2020" name="Int. J. Syst. Evol. Microbiol.">
        <title>Corynebacterium silvaticum sp. nov., a unique group of NTTB corynebacteria in wild boar and roe deer.</title>
        <authorList>
            <person name="Dangel A."/>
            <person name="Berger A."/>
            <person name="Rau J."/>
            <person name="Eisenberg T."/>
            <person name="Kampfer P."/>
            <person name="Margos G."/>
            <person name="Contzen M."/>
            <person name="Busse H.J."/>
            <person name="Konrad R."/>
            <person name="Peters M."/>
            <person name="Sting R."/>
            <person name="Sing A."/>
        </authorList>
    </citation>
    <scope>NUCLEOTIDE SEQUENCE [LARGE SCALE GENOMIC DNA]</scope>
    <source>
        <strain evidence="3 4">PO100/5</strain>
    </source>
</reference>
<feature type="region of interest" description="Disordered" evidence="2">
    <location>
        <begin position="1"/>
        <end position="22"/>
    </location>
</feature>
<dbReference type="AlphaFoldDB" id="A0A7Y4UPS7"/>
<reference evidence="3 4" key="2">
    <citation type="journal article" date="2020" name="Antonie Van Leeuwenhoek">
        <title>Phylogenomic characterisation of a novel corynebacterial species pathogenic to animals.</title>
        <authorList>
            <person name="Moller J."/>
            <person name="Musella L."/>
            <person name="Melnikov V."/>
            <person name="Geissdorfer W."/>
            <person name="Burkovski A."/>
            <person name="Sangal V."/>
        </authorList>
    </citation>
    <scope>NUCLEOTIDE SEQUENCE [LARGE SCALE GENOMIC DNA]</scope>
    <source>
        <strain evidence="3 4">PO100/5</strain>
    </source>
</reference>
<dbReference type="OrthoDB" id="3199344at2"/>
<dbReference type="InterPro" id="IPR043132">
    <property type="entry name" value="BCAT-like_C"/>
</dbReference>
<keyword evidence="4" id="KW-1185">Reference proteome</keyword>
<dbReference type="Proteomes" id="UP000195652">
    <property type="component" value="Chromosome"/>
</dbReference>
<dbReference type="InterPro" id="IPR001544">
    <property type="entry name" value="Aminotrans_IV"/>
</dbReference>
<dbReference type="KEGG" id="csil:CBE74_09760"/>
<dbReference type="GeneID" id="75008518"/>
<evidence type="ECO:0000313" key="4">
    <source>
        <dbReference type="Proteomes" id="UP000195652"/>
    </source>
</evidence>
<dbReference type="RefSeq" id="WP_087454482.1">
    <property type="nucleotide sequence ID" value="NZ_CP021417.2"/>
</dbReference>
<comment type="similarity">
    <text evidence="1">Belongs to the class-IV pyridoxal-phosphate-dependent aminotransferase family.</text>
</comment>
<evidence type="ECO:0000313" key="3">
    <source>
        <dbReference type="EMBL" id="ARU46691.1"/>
    </source>
</evidence>
<accession>A0A7Y4UPS7</accession>
<proteinExistence type="inferred from homology"/>
<dbReference type="GO" id="GO:0016829">
    <property type="term" value="F:lyase activity"/>
    <property type="evidence" value="ECO:0007669"/>
    <property type="project" value="UniProtKB-KW"/>
</dbReference>
<protein>
    <submittedName>
        <fullName evidence="3">Aminodeoxychorismate lyase</fullName>
        <ecNumber evidence="3">4.1.3.38</ecNumber>
    </submittedName>
</protein>
<gene>
    <name evidence="3" type="ORF">CBE74_09760</name>
</gene>
<dbReference type="Pfam" id="PF01063">
    <property type="entry name" value="Aminotran_4"/>
    <property type="match status" value="1"/>
</dbReference>
<reference evidence="3 4" key="4">
    <citation type="journal article" date="2020" name="PLoS ONE">
        <title>Taxonomic classification of strain PO100/5 shows a broader geographic distribution and genetic markers of the recently described Corynebacterium silvaticum.</title>
        <authorList>
            <person name="Viana M.V.C."/>
            <person name="Profeta R."/>
            <person name="da Silva A.L."/>
            <person name="Hurtado R."/>
            <person name="Cerqueira J.C."/>
            <person name="Ribeiro B.F.S."/>
            <person name="Almeida M.O."/>
            <person name="Morais-Rodrigues F."/>
            <person name="Soares S.C."/>
            <person name="Oliveira M."/>
            <person name="Tavares L."/>
            <person name="Figueiredo H."/>
            <person name="Wattam A.R."/>
            <person name="Barh D."/>
            <person name="Ghosh P."/>
            <person name="Silva A."/>
            <person name="Azevedo V."/>
        </authorList>
    </citation>
    <scope>NUCLEOTIDE SEQUENCE [LARGE SCALE GENOMIC DNA]</scope>
    <source>
        <strain evidence="3 4">PO100/5</strain>
    </source>
</reference>
<dbReference type="EC" id="4.1.3.38" evidence="3"/>
<keyword evidence="3" id="KW-0456">Lyase</keyword>
<evidence type="ECO:0000256" key="1">
    <source>
        <dbReference type="ARBA" id="ARBA00009320"/>
    </source>
</evidence>
<feature type="compositionally biased region" description="Basic and acidic residues" evidence="2">
    <location>
        <begin position="7"/>
        <end position="19"/>
    </location>
</feature>
<dbReference type="GO" id="GO:0005829">
    <property type="term" value="C:cytosol"/>
    <property type="evidence" value="ECO:0007669"/>
    <property type="project" value="TreeGrafter"/>
</dbReference>